<dbReference type="OrthoDB" id="9801155at2"/>
<dbReference type="GO" id="GO:0004497">
    <property type="term" value="F:monooxygenase activity"/>
    <property type="evidence" value="ECO:0007669"/>
    <property type="project" value="UniProtKB-KW"/>
</dbReference>
<evidence type="ECO:0000256" key="2">
    <source>
        <dbReference type="ARBA" id="ARBA00022617"/>
    </source>
</evidence>
<dbReference type="PRINTS" id="PR00385">
    <property type="entry name" value="P450"/>
</dbReference>
<dbReference type="PRINTS" id="PR00359">
    <property type="entry name" value="BP450"/>
</dbReference>
<dbReference type="AlphaFoldDB" id="A0A1M6QXX0"/>
<evidence type="ECO:0000256" key="1">
    <source>
        <dbReference type="ARBA" id="ARBA00010617"/>
    </source>
</evidence>
<dbReference type="STRING" id="1830138.SAMN05443507_1112"/>
<dbReference type="InterPro" id="IPR036396">
    <property type="entry name" value="Cyt_P450_sf"/>
</dbReference>
<dbReference type="InterPro" id="IPR017972">
    <property type="entry name" value="Cyt_P450_CS"/>
</dbReference>
<keyword evidence="5 7" id="KW-0408">Iron</keyword>
<sequence>MLDFLKQPSLNPFDGYAYMREHHPIYEDEQGVWHVFCYEDVKEVLSNYAIFSSKRSGDIEAYDPISASLISQDPPRHRLLRSLVSQAFTPKAIAALQSRIQEITKELFHHLHESASPDFVKQFSYPLPVIVIAELLGVPSSDQERFKEWSDAIVTGSHALENGEEITYDNAQQEMIEYFSQIISSRKKSPKDDLISRLLEAQIDGEALSHMDILGFCILLLVAGNETTTNLLSNAIYTFHNYPDVWHQLKANPELMDQAVEETLRYRSPVQNMSRLTISETVLSGRILPPGKFVVAWIGSANRDDRVFPQANEFILTRTNLRHVAFGHGIHFCLGAPLARLEASIALRYMLDVDFQFVVDEKRSELINSNFVYGFSRMPLEQCTSSL</sequence>
<evidence type="ECO:0000256" key="4">
    <source>
        <dbReference type="ARBA" id="ARBA00023002"/>
    </source>
</evidence>
<organism evidence="8 9">
    <name type="scientific">Alicyclobacillus tolerans</name>
    <dbReference type="NCBI Taxonomy" id="90970"/>
    <lineage>
        <taxon>Bacteria</taxon>
        <taxon>Bacillati</taxon>
        <taxon>Bacillota</taxon>
        <taxon>Bacilli</taxon>
        <taxon>Bacillales</taxon>
        <taxon>Alicyclobacillaceae</taxon>
        <taxon>Alicyclobacillus</taxon>
    </lineage>
</organism>
<evidence type="ECO:0000256" key="5">
    <source>
        <dbReference type="ARBA" id="ARBA00023004"/>
    </source>
</evidence>
<keyword evidence="3 7" id="KW-0479">Metal-binding</keyword>
<keyword evidence="9" id="KW-1185">Reference proteome</keyword>
<dbReference type="Pfam" id="PF00067">
    <property type="entry name" value="p450"/>
    <property type="match status" value="1"/>
</dbReference>
<dbReference type="GO" id="GO:0016705">
    <property type="term" value="F:oxidoreductase activity, acting on paired donors, with incorporation or reduction of molecular oxygen"/>
    <property type="evidence" value="ECO:0007669"/>
    <property type="project" value="InterPro"/>
</dbReference>
<dbReference type="Proteomes" id="UP000184016">
    <property type="component" value="Unassembled WGS sequence"/>
</dbReference>
<dbReference type="InterPro" id="IPR002397">
    <property type="entry name" value="Cyt_P450_B"/>
</dbReference>
<keyword evidence="6 7" id="KW-0503">Monooxygenase</keyword>
<proteinExistence type="inferred from homology"/>
<dbReference type="CDD" id="cd11032">
    <property type="entry name" value="P450_EryK-like"/>
    <property type="match status" value="1"/>
</dbReference>
<evidence type="ECO:0000256" key="6">
    <source>
        <dbReference type="ARBA" id="ARBA00023033"/>
    </source>
</evidence>
<dbReference type="Gene3D" id="1.10.630.10">
    <property type="entry name" value="Cytochrome P450"/>
    <property type="match status" value="1"/>
</dbReference>
<gene>
    <name evidence="8" type="ORF">SAMN05443507_1112</name>
</gene>
<evidence type="ECO:0000313" key="9">
    <source>
        <dbReference type="Proteomes" id="UP000184016"/>
    </source>
</evidence>
<dbReference type="PANTHER" id="PTHR46696">
    <property type="entry name" value="P450, PUTATIVE (EUROFUNG)-RELATED"/>
    <property type="match status" value="1"/>
</dbReference>
<dbReference type="PANTHER" id="PTHR46696:SF1">
    <property type="entry name" value="CYTOCHROME P450 YJIB-RELATED"/>
    <property type="match status" value="1"/>
</dbReference>
<keyword evidence="4 7" id="KW-0560">Oxidoreductase</keyword>
<accession>A0A1M6QXX0</accession>
<dbReference type="EMBL" id="FRAF01000011">
    <property type="protein sequence ID" value="SHK24973.1"/>
    <property type="molecule type" value="Genomic_DNA"/>
</dbReference>
<dbReference type="InterPro" id="IPR001128">
    <property type="entry name" value="Cyt_P450"/>
</dbReference>
<name>A0A1M6QXX0_9BACL</name>
<protein>
    <submittedName>
        <fullName evidence="8">Cytochrome P450</fullName>
    </submittedName>
</protein>
<dbReference type="GO" id="GO:0020037">
    <property type="term" value="F:heme binding"/>
    <property type="evidence" value="ECO:0007669"/>
    <property type="project" value="InterPro"/>
</dbReference>
<dbReference type="PROSITE" id="PS00086">
    <property type="entry name" value="CYTOCHROME_P450"/>
    <property type="match status" value="1"/>
</dbReference>
<evidence type="ECO:0000256" key="3">
    <source>
        <dbReference type="ARBA" id="ARBA00022723"/>
    </source>
</evidence>
<keyword evidence="2 7" id="KW-0349">Heme</keyword>
<dbReference type="FunFam" id="1.10.630.10:FF:000018">
    <property type="entry name" value="Cytochrome P450 monooxygenase"/>
    <property type="match status" value="1"/>
</dbReference>
<comment type="similarity">
    <text evidence="1 7">Belongs to the cytochrome P450 family.</text>
</comment>
<evidence type="ECO:0000313" key="8">
    <source>
        <dbReference type="EMBL" id="SHK24973.1"/>
    </source>
</evidence>
<reference evidence="9" key="1">
    <citation type="submission" date="2016-11" db="EMBL/GenBank/DDBJ databases">
        <authorList>
            <person name="Varghese N."/>
            <person name="Submissions S."/>
        </authorList>
    </citation>
    <scope>NUCLEOTIDE SEQUENCE [LARGE SCALE GENOMIC DNA]</scope>
    <source>
        <strain evidence="9">USBA-503</strain>
    </source>
</reference>
<dbReference type="GO" id="GO:0005506">
    <property type="term" value="F:iron ion binding"/>
    <property type="evidence" value="ECO:0007669"/>
    <property type="project" value="InterPro"/>
</dbReference>
<dbReference type="SUPFAM" id="SSF48264">
    <property type="entry name" value="Cytochrome P450"/>
    <property type="match status" value="1"/>
</dbReference>
<evidence type="ECO:0000256" key="7">
    <source>
        <dbReference type="RuleBase" id="RU000461"/>
    </source>
</evidence>